<feature type="DNA-binding region" description="H-T-H motif" evidence="2">
    <location>
        <begin position="37"/>
        <end position="56"/>
    </location>
</feature>
<keyword evidence="1 2" id="KW-0238">DNA-binding</keyword>
<evidence type="ECO:0000313" key="5">
    <source>
        <dbReference type="Proteomes" id="UP000199707"/>
    </source>
</evidence>
<evidence type="ECO:0000256" key="1">
    <source>
        <dbReference type="ARBA" id="ARBA00023125"/>
    </source>
</evidence>
<feature type="domain" description="HTH tetR-type" evidence="3">
    <location>
        <begin position="14"/>
        <end position="74"/>
    </location>
</feature>
<dbReference type="PROSITE" id="PS50977">
    <property type="entry name" value="HTH_TETR_2"/>
    <property type="match status" value="1"/>
</dbReference>
<evidence type="ECO:0000256" key="2">
    <source>
        <dbReference type="PROSITE-ProRule" id="PRU00335"/>
    </source>
</evidence>
<dbReference type="Proteomes" id="UP000199707">
    <property type="component" value="Unassembled WGS sequence"/>
</dbReference>
<dbReference type="RefSeq" id="WP_090358431.1">
    <property type="nucleotide sequence ID" value="NZ_FMUB01000006.1"/>
</dbReference>
<reference evidence="5" key="1">
    <citation type="submission" date="2016-10" db="EMBL/GenBank/DDBJ databases">
        <authorList>
            <person name="Varghese N."/>
            <person name="Submissions S."/>
        </authorList>
    </citation>
    <scope>NUCLEOTIDE SEQUENCE [LARGE SCALE GENOMIC DNA]</scope>
    <source>
        <strain evidence="5">UNC267MFSha1.1M11</strain>
    </source>
</reference>
<dbReference type="AlphaFoldDB" id="A0A1G4WFD3"/>
<evidence type="ECO:0000259" key="3">
    <source>
        <dbReference type="PROSITE" id="PS50977"/>
    </source>
</evidence>
<dbReference type="InterPro" id="IPR009057">
    <property type="entry name" value="Homeodomain-like_sf"/>
</dbReference>
<dbReference type="STRING" id="1502745.SAMN02799620_03126"/>
<evidence type="ECO:0000313" key="4">
    <source>
        <dbReference type="EMBL" id="SCX21923.1"/>
    </source>
</evidence>
<gene>
    <name evidence="4" type="ORF">SAMN02799620_03126</name>
</gene>
<dbReference type="SUPFAM" id="SSF46689">
    <property type="entry name" value="Homeodomain-like"/>
    <property type="match status" value="1"/>
</dbReference>
<dbReference type="GO" id="GO:0003677">
    <property type="term" value="F:DNA binding"/>
    <property type="evidence" value="ECO:0007669"/>
    <property type="project" value="UniProtKB-UniRule"/>
</dbReference>
<sequence length="224" mass="24544">MTEAAERRTNRRGAASRESMLEAALHALASGEPGSVSGNRIAKDAGATWGTVKYQFGDIDGLWAAVLRFTAERRGELPSRAAPHGPLAVRVSAILDVMYDGLTATDSRAIENLRAALPRDRAELERLFPQTASELASWQRTWIEACQKAFADLDVDPARVREVALFIPGAMRGITSERQLGSYIDLDEARRGLSNAIVAYLEASRLTPDRNPTPVRSRKQNGDR</sequence>
<proteinExistence type="predicted"/>
<organism evidence="4 5">
    <name type="scientific">Mycolicibacterium fluoranthenivorans</name>
    <dbReference type="NCBI Taxonomy" id="258505"/>
    <lineage>
        <taxon>Bacteria</taxon>
        <taxon>Bacillati</taxon>
        <taxon>Actinomycetota</taxon>
        <taxon>Actinomycetes</taxon>
        <taxon>Mycobacteriales</taxon>
        <taxon>Mycobacteriaceae</taxon>
        <taxon>Mycolicibacterium</taxon>
    </lineage>
</organism>
<dbReference type="Gene3D" id="1.10.357.10">
    <property type="entry name" value="Tetracycline Repressor, domain 2"/>
    <property type="match status" value="1"/>
</dbReference>
<dbReference type="InterPro" id="IPR001647">
    <property type="entry name" value="HTH_TetR"/>
</dbReference>
<accession>A0A1G4WFD3</accession>
<dbReference type="EMBL" id="FMUB01000006">
    <property type="protein sequence ID" value="SCX21923.1"/>
    <property type="molecule type" value="Genomic_DNA"/>
</dbReference>
<protein>
    <submittedName>
        <fullName evidence="4">DNA-binding transcriptional regulator YbjK</fullName>
    </submittedName>
</protein>
<name>A0A1G4WFD3_9MYCO</name>